<evidence type="ECO:0000313" key="2">
    <source>
        <dbReference type="Proteomes" id="UP000244755"/>
    </source>
</evidence>
<dbReference type="OrthoDB" id="3268930at2"/>
<dbReference type="Proteomes" id="UP000244755">
    <property type="component" value="Chromosome 1"/>
</dbReference>
<keyword evidence="2" id="KW-1185">Reference proteome</keyword>
<evidence type="ECO:0000313" key="1">
    <source>
        <dbReference type="EMBL" id="AWB22768.1"/>
    </source>
</evidence>
<dbReference type="AlphaFoldDB" id="A0A2R4WMK1"/>
<proteinExistence type="predicted"/>
<accession>A0A2R4WMK1</accession>
<protein>
    <submittedName>
        <fullName evidence="1">Uncharacterized protein</fullName>
    </submittedName>
</protein>
<gene>
    <name evidence="1" type="ORF">DA075_19185</name>
</gene>
<reference evidence="1 2" key="1">
    <citation type="submission" date="2018-04" db="EMBL/GenBank/DDBJ databases">
        <title>Methylobacterium sp. PR1016A genome.</title>
        <authorList>
            <person name="Park W."/>
        </authorList>
    </citation>
    <scope>NUCLEOTIDE SEQUENCE [LARGE SCALE GENOMIC DNA]</scope>
    <source>
        <strain evidence="1 2">PR1016A</strain>
    </source>
</reference>
<dbReference type="KEGG" id="mee:DA075_19185"/>
<sequence>MIDACHSPSSDGAGPSVSGDRVLIVRIWREPNRTPPRDEDWRGHVYLSGVDIKRRFVGMDRLFRAIRTLLGQAVREDDAAETAVRSGEGEPR</sequence>
<organism evidence="1 2">
    <name type="scientific">Methylobacterium currus</name>
    <dbReference type="NCBI Taxonomy" id="2051553"/>
    <lineage>
        <taxon>Bacteria</taxon>
        <taxon>Pseudomonadati</taxon>
        <taxon>Pseudomonadota</taxon>
        <taxon>Alphaproteobacteria</taxon>
        <taxon>Hyphomicrobiales</taxon>
        <taxon>Methylobacteriaceae</taxon>
        <taxon>Methylobacterium</taxon>
    </lineage>
</organism>
<dbReference type="RefSeq" id="WP_099954568.1">
    <property type="nucleotide sequence ID" value="NZ_CP028843.1"/>
</dbReference>
<dbReference type="EMBL" id="CP028843">
    <property type="protein sequence ID" value="AWB22768.1"/>
    <property type="molecule type" value="Genomic_DNA"/>
</dbReference>
<name>A0A2R4WMK1_9HYPH</name>